<dbReference type="InterPro" id="IPR036908">
    <property type="entry name" value="RlpA-like_sf"/>
</dbReference>
<evidence type="ECO:0000256" key="4">
    <source>
        <dbReference type="ARBA" id="ARBA00022729"/>
    </source>
</evidence>
<evidence type="ECO:0000256" key="5">
    <source>
        <dbReference type="SAM" id="SignalP"/>
    </source>
</evidence>
<proteinExistence type="inferred from homology"/>
<evidence type="ECO:0000256" key="3">
    <source>
        <dbReference type="ARBA" id="ARBA00022525"/>
    </source>
</evidence>
<evidence type="ECO:0000256" key="1">
    <source>
        <dbReference type="ARBA" id="ARBA00004613"/>
    </source>
</evidence>
<dbReference type="SUPFAM" id="SSF50685">
    <property type="entry name" value="Barwin-like endoglucanases"/>
    <property type="match status" value="1"/>
</dbReference>
<name>A0ABQ8IMH5_9ROSI</name>
<evidence type="ECO:0008006" key="8">
    <source>
        <dbReference type="Google" id="ProtNLM"/>
    </source>
</evidence>
<keyword evidence="7" id="KW-1185">Reference proteome</keyword>
<feature type="signal peptide" evidence="5">
    <location>
        <begin position="1"/>
        <end position="29"/>
    </location>
</feature>
<evidence type="ECO:0000256" key="2">
    <source>
        <dbReference type="ARBA" id="ARBA00005592"/>
    </source>
</evidence>
<dbReference type="Proteomes" id="UP000827721">
    <property type="component" value="Unassembled WGS sequence"/>
</dbReference>
<dbReference type="PANTHER" id="PTHR33191:SF58">
    <property type="entry name" value="RIPENING-RELATED PROTEIN 1"/>
    <property type="match status" value="1"/>
</dbReference>
<dbReference type="InterPro" id="IPR039271">
    <property type="entry name" value="Kiwellin-like"/>
</dbReference>
<comment type="caution">
    <text evidence="6">The sequence shown here is derived from an EMBL/GenBank/DDBJ whole genome shotgun (WGS) entry which is preliminary data.</text>
</comment>
<sequence length="191" mass="20544">MGMKTFRSEASLLLISFLLLTACLSIIEAQQCRPSGKIRGRKSPSGHCNIENDADCCTQGKLYTTYKCSPPVSSHTAAYLTLNSFEAGGNGGAPSKCDNKYHSDDTPVVALSTGWFNNKSRCLNNITISAKGRSVVAMVVDVCDSTTGCDSDHYYQPPCANNIVVASRAVWKALGIPLNQWGGLEITWIDA</sequence>
<comment type="subcellular location">
    <subcellularLocation>
        <location evidence="1">Secreted</location>
    </subcellularLocation>
</comment>
<accession>A0ABQ8IMH5</accession>
<protein>
    <recommendedName>
        <fullName evidence="8">Ripening-related protein 2</fullName>
    </recommendedName>
</protein>
<dbReference type="Pfam" id="PF24300">
    <property type="entry name" value="KWL1"/>
    <property type="match status" value="1"/>
</dbReference>
<feature type="chain" id="PRO_5045042198" description="Ripening-related protein 2" evidence="5">
    <location>
        <begin position="30"/>
        <end position="191"/>
    </location>
</feature>
<dbReference type="PROSITE" id="PS51257">
    <property type="entry name" value="PROKAR_LIPOPROTEIN"/>
    <property type="match status" value="1"/>
</dbReference>
<dbReference type="PANTHER" id="PTHR33191">
    <property type="entry name" value="RIPENING-RELATED PROTEIN 2-RELATED"/>
    <property type="match status" value="1"/>
</dbReference>
<gene>
    <name evidence="6" type="ORF">JRO89_XS01G0314400</name>
</gene>
<dbReference type="Gene3D" id="2.40.40.10">
    <property type="entry name" value="RlpA-like domain"/>
    <property type="match status" value="1"/>
</dbReference>
<reference evidence="6 7" key="1">
    <citation type="submission" date="2021-02" db="EMBL/GenBank/DDBJ databases">
        <title>Plant Genome Project.</title>
        <authorList>
            <person name="Zhang R.-G."/>
        </authorList>
    </citation>
    <scope>NUCLEOTIDE SEQUENCE [LARGE SCALE GENOMIC DNA]</scope>
    <source>
        <tissue evidence="6">Leaves</tissue>
    </source>
</reference>
<keyword evidence="4 5" id="KW-0732">Signal</keyword>
<dbReference type="EMBL" id="JAFEMO010000001">
    <property type="protein sequence ID" value="KAH7577906.1"/>
    <property type="molecule type" value="Genomic_DNA"/>
</dbReference>
<dbReference type="CDD" id="cd22270">
    <property type="entry name" value="DPBB_kiwellin-like"/>
    <property type="match status" value="1"/>
</dbReference>
<organism evidence="6 7">
    <name type="scientific">Xanthoceras sorbifolium</name>
    <dbReference type="NCBI Taxonomy" id="99658"/>
    <lineage>
        <taxon>Eukaryota</taxon>
        <taxon>Viridiplantae</taxon>
        <taxon>Streptophyta</taxon>
        <taxon>Embryophyta</taxon>
        <taxon>Tracheophyta</taxon>
        <taxon>Spermatophyta</taxon>
        <taxon>Magnoliopsida</taxon>
        <taxon>eudicotyledons</taxon>
        <taxon>Gunneridae</taxon>
        <taxon>Pentapetalae</taxon>
        <taxon>rosids</taxon>
        <taxon>malvids</taxon>
        <taxon>Sapindales</taxon>
        <taxon>Sapindaceae</taxon>
        <taxon>Xanthoceroideae</taxon>
        <taxon>Xanthoceras</taxon>
    </lineage>
</organism>
<evidence type="ECO:0000313" key="6">
    <source>
        <dbReference type="EMBL" id="KAH7577906.1"/>
    </source>
</evidence>
<evidence type="ECO:0000313" key="7">
    <source>
        <dbReference type="Proteomes" id="UP000827721"/>
    </source>
</evidence>
<comment type="similarity">
    <text evidence="2">Belongs to the kiwellin family.</text>
</comment>
<keyword evidence="3" id="KW-0964">Secreted</keyword>